<accession>H1S342</accession>
<dbReference type="AlphaFoldDB" id="H1S342"/>
<evidence type="ECO:0000313" key="2">
    <source>
        <dbReference type="Proteomes" id="UP000005808"/>
    </source>
</evidence>
<comment type="caution">
    <text evidence="1">The sequence shown here is derived from an EMBL/GenBank/DDBJ whole genome shotgun (WGS) entry which is preliminary data.</text>
</comment>
<dbReference type="PATRIC" id="fig|1127483.3.peg.2156"/>
<dbReference type="Proteomes" id="UP000005808">
    <property type="component" value="Unassembled WGS sequence"/>
</dbReference>
<sequence length="89" mass="9938">MAVAKIDAQRALQHDERLIGLDMVVPEKIAFDLDQLELVVVHFGDDFRRPVLMDQAELVREVQAFVFLDVVVRGACLIVLHGVSLLALS</sequence>
<proteinExistence type="predicted"/>
<gene>
    <name evidence="1" type="ORF">OR16_10783</name>
</gene>
<dbReference type="EMBL" id="AHJE01000023">
    <property type="protein sequence ID" value="EHP43050.1"/>
    <property type="molecule type" value="Genomic_DNA"/>
</dbReference>
<protein>
    <submittedName>
        <fullName evidence="1">Uncharacterized protein</fullName>
    </submittedName>
</protein>
<name>H1S342_9BURK</name>
<organism evidence="1 2">
    <name type="scientific">Cupriavidus basilensis OR16</name>
    <dbReference type="NCBI Taxonomy" id="1127483"/>
    <lineage>
        <taxon>Bacteria</taxon>
        <taxon>Pseudomonadati</taxon>
        <taxon>Pseudomonadota</taxon>
        <taxon>Betaproteobacteria</taxon>
        <taxon>Burkholderiales</taxon>
        <taxon>Burkholderiaceae</taxon>
        <taxon>Cupriavidus</taxon>
    </lineage>
</organism>
<evidence type="ECO:0000313" key="1">
    <source>
        <dbReference type="EMBL" id="EHP43050.1"/>
    </source>
</evidence>
<reference evidence="1 2" key="1">
    <citation type="journal article" date="2012" name="J. Bacteriol.">
        <title>De Novo Genome Project of Cupriavidus basilensis OR16.</title>
        <authorList>
            <person name="Cserhati M."/>
            <person name="Kriszt B."/>
            <person name="Szoboszlay S."/>
            <person name="Toth A."/>
            <person name="Szabo I."/>
            <person name="Tancsics A."/>
            <person name="Nagy I."/>
            <person name="Horvath B."/>
            <person name="Nagy I."/>
            <person name="Kukolya J."/>
        </authorList>
    </citation>
    <scope>NUCLEOTIDE SEQUENCE [LARGE SCALE GENOMIC DNA]</scope>
    <source>
        <strain evidence="1 2">OR16</strain>
    </source>
</reference>